<organism evidence="2 3">
    <name type="scientific">Virgibacillus sediminis</name>
    <dbReference type="NCBI Taxonomy" id="202260"/>
    <lineage>
        <taxon>Bacteria</taxon>
        <taxon>Bacillati</taxon>
        <taxon>Bacillota</taxon>
        <taxon>Bacilli</taxon>
        <taxon>Bacillales</taxon>
        <taxon>Bacillaceae</taxon>
        <taxon>Virgibacillus</taxon>
    </lineage>
</organism>
<sequence length="46" mass="5396">MGELIFSIFYGSALILIGLFAKYMMNKFKNENERIERLHSEKNVAE</sequence>
<accession>A0ABV7A4W1</accession>
<keyword evidence="1" id="KW-0472">Membrane</keyword>
<evidence type="ECO:0000313" key="2">
    <source>
        <dbReference type="EMBL" id="MFC2948106.1"/>
    </source>
</evidence>
<feature type="transmembrane region" description="Helical" evidence="1">
    <location>
        <begin position="6"/>
        <end position="25"/>
    </location>
</feature>
<keyword evidence="3" id="KW-1185">Reference proteome</keyword>
<protein>
    <submittedName>
        <fullName evidence="2">Uncharacterized protein</fullName>
    </submittedName>
</protein>
<gene>
    <name evidence="2" type="ORF">ACFODW_07095</name>
</gene>
<dbReference type="RefSeq" id="WP_390304705.1">
    <property type="nucleotide sequence ID" value="NZ_JBHRRZ010000013.1"/>
</dbReference>
<keyword evidence="1" id="KW-0812">Transmembrane</keyword>
<reference evidence="3" key="1">
    <citation type="journal article" date="2019" name="Int. J. Syst. Evol. Microbiol.">
        <title>The Global Catalogue of Microorganisms (GCM) 10K type strain sequencing project: providing services to taxonomists for standard genome sequencing and annotation.</title>
        <authorList>
            <consortium name="The Broad Institute Genomics Platform"/>
            <consortium name="The Broad Institute Genome Sequencing Center for Infectious Disease"/>
            <person name="Wu L."/>
            <person name="Ma J."/>
        </authorList>
    </citation>
    <scope>NUCLEOTIDE SEQUENCE [LARGE SCALE GENOMIC DNA]</scope>
    <source>
        <strain evidence="3">KCTC 13193</strain>
    </source>
</reference>
<proteinExistence type="predicted"/>
<evidence type="ECO:0000256" key="1">
    <source>
        <dbReference type="SAM" id="Phobius"/>
    </source>
</evidence>
<evidence type="ECO:0000313" key="3">
    <source>
        <dbReference type="Proteomes" id="UP001595387"/>
    </source>
</evidence>
<comment type="caution">
    <text evidence="2">The sequence shown here is derived from an EMBL/GenBank/DDBJ whole genome shotgun (WGS) entry which is preliminary data.</text>
</comment>
<keyword evidence="1" id="KW-1133">Transmembrane helix</keyword>
<name>A0ABV7A4W1_9BACI</name>
<dbReference type="Proteomes" id="UP001595387">
    <property type="component" value="Unassembled WGS sequence"/>
</dbReference>
<dbReference type="EMBL" id="JBHRRZ010000013">
    <property type="protein sequence ID" value="MFC2948106.1"/>
    <property type="molecule type" value="Genomic_DNA"/>
</dbReference>